<dbReference type="OrthoDB" id="16262at2759"/>
<reference evidence="6" key="1">
    <citation type="journal article" date="2011" name="Proc. Natl. Acad. Sci. U.S.A.">
        <title>Obligate biotrophy features unraveled by the genomic analysis of rust fungi.</title>
        <authorList>
            <person name="Duplessis S."/>
            <person name="Cuomo C.A."/>
            <person name="Lin Y.-C."/>
            <person name="Aerts A."/>
            <person name="Tisserant E."/>
            <person name="Veneault-Fourrey C."/>
            <person name="Joly D.L."/>
            <person name="Hacquard S."/>
            <person name="Amselem J."/>
            <person name="Cantarel B.L."/>
            <person name="Chiu R."/>
            <person name="Coutinho P.M."/>
            <person name="Feau N."/>
            <person name="Field M."/>
            <person name="Frey P."/>
            <person name="Gelhaye E."/>
            <person name="Goldberg J."/>
            <person name="Grabherr M.G."/>
            <person name="Kodira C.D."/>
            <person name="Kohler A."/>
            <person name="Kuees U."/>
            <person name="Lindquist E.A."/>
            <person name="Lucas S.M."/>
            <person name="Mago R."/>
            <person name="Mauceli E."/>
            <person name="Morin E."/>
            <person name="Murat C."/>
            <person name="Pangilinan J.L."/>
            <person name="Park R."/>
            <person name="Pearson M."/>
            <person name="Quesneville H."/>
            <person name="Rouhier N."/>
            <person name="Sakthikumar S."/>
            <person name="Salamov A.A."/>
            <person name="Schmutz J."/>
            <person name="Selles B."/>
            <person name="Shapiro H."/>
            <person name="Tanguay P."/>
            <person name="Tuskan G.A."/>
            <person name="Henrissat B."/>
            <person name="Van de Peer Y."/>
            <person name="Rouze P."/>
            <person name="Ellis J.G."/>
            <person name="Dodds P.N."/>
            <person name="Schein J.E."/>
            <person name="Zhong S."/>
            <person name="Hamelin R.C."/>
            <person name="Grigoriev I.V."/>
            <person name="Szabo L.J."/>
            <person name="Martin F."/>
        </authorList>
    </citation>
    <scope>NUCLEOTIDE SEQUENCE [LARGE SCALE GENOMIC DNA]</scope>
    <source>
        <strain evidence="6">98AG31 / pathotype 3-4-7</strain>
    </source>
</reference>
<accession>F4RIX8</accession>
<evidence type="ECO:0000256" key="3">
    <source>
        <dbReference type="ARBA" id="ARBA00023052"/>
    </source>
</evidence>
<evidence type="ECO:0000256" key="2">
    <source>
        <dbReference type="ARBA" id="ARBA00007812"/>
    </source>
</evidence>
<dbReference type="EMBL" id="GL883103">
    <property type="protein sequence ID" value="EGG07754.1"/>
    <property type="molecule type" value="Genomic_DNA"/>
</dbReference>
<dbReference type="GO" id="GO:0050660">
    <property type="term" value="F:flavin adenine dinucleotide binding"/>
    <property type="evidence" value="ECO:0007669"/>
    <property type="project" value="TreeGrafter"/>
</dbReference>
<dbReference type="Proteomes" id="UP000001072">
    <property type="component" value="Unassembled WGS sequence"/>
</dbReference>
<dbReference type="SUPFAM" id="SSF52467">
    <property type="entry name" value="DHS-like NAD/FAD-binding domain"/>
    <property type="match status" value="1"/>
</dbReference>
<dbReference type="GO" id="GO:0005739">
    <property type="term" value="C:mitochondrion"/>
    <property type="evidence" value="ECO:0007669"/>
    <property type="project" value="UniProtKB-SubCell"/>
</dbReference>
<dbReference type="Pfam" id="PF00205">
    <property type="entry name" value="TPP_enzyme_M"/>
    <property type="match status" value="1"/>
</dbReference>
<dbReference type="GO" id="GO:0000287">
    <property type="term" value="F:magnesium ion binding"/>
    <property type="evidence" value="ECO:0007669"/>
    <property type="project" value="InterPro"/>
</dbReference>
<keyword evidence="6" id="KW-1185">Reference proteome</keyword>
<comment type="subcellular location">
    <subcellularLocation>
        <location evidence="1">Mitochondrion</location>
    </subcellularLocation>
</comment>
<organism evidence="6">
    <name type="scientific">Melampsora larici-populina (strain 98AG31 / pathotype 3-4-7)</name>
    <name type="common">Poplar leaf rust fungus</name>
    <dbReference type="NCBI Taxonomy" id="747676"/>
    <lineage>
        <taxon>Eukaryota</taxon>
        <taxon>Fungi</taxon>
        <taxon>Dikarya</taxon>
        <taxon>Basidiomycota</taxon>
        <taxon>Pucciniomycotina</taxon>
        <taxon>Pucciniomycetes</taxon>
        <taxon>Pucciniales</taxon>
        <taxon>Melampsoraceae</taxon>
        <taxon>Melampsora</taxon>
    </lineage>
</organism>
<gene>
    <name evidence="5" type="ORF">MELLADRAFT_85497</name>
</gene>
<dbReference type="InterPro" id="IPR045229">
    <property type="entry name" value="TPP_enz"/>
</dbReference>
<dbReference type="InParanoid" id="F4RIX8"/>
<dbReference type="GO" id="GO:0009097">
    <property type="term" value="P:isoleucine biosynthetic process"/>
    <property type="evidence" value="ECO:0007669"/>
    <property type="project" value="TreeGrafter"/>
</dbReference>
<dbReference type="KEGG" id="mlr:MELLADRAFT_85497"/>
<evidence type="ECO:0000313" key="6">
    <source>
        <dbReference type="Proteomes" id="UP000001072"/>
    </source>
</evidence>
<dbReference type="GeneID" id="18933862"/>
<dbReference type="InterPro" id="IPR029035">
    <property type="entry name" value="DHS-like_NAD/FAD-binding_dom"/>
</dbReference>
<dbReference type="VEuPathDB" id="FungiDB:MELLADRAFT_85497"/>
<evidence type="ECO:0000259" key="4">
    <source>
        <dbReference type="Pfam" id="PF00205"/>
    </source>
</evidence>
<dbReference type="GO" id="GO:0009099">
    <property type="term" value="P:L-valine biosynthetic process"/>
    <property type="evidence" value="ECO:0007669"/>
    <property type="project" value="TreeGrafter"/>
</dbReference>
<dbReference type="Gene3D" id="3.40.50.1220">
    <property type="entry name" value="TPP-binding domain"/>
    <property type="match status" value="1"/>
</dbReference>
<dbReference type="PANTHER" id="PTHR18968">
    <property type="entry name" value="THIAMINE PYROPHOSPHATE ENZYMES"/>
    <property type="match status" value="1"/>
</dbReference>
<dbReference type="AlphaFoldDB" id="F4RIX8"/>
<evidence type="ECO:0000313" key="5">
    <source>
        <dbReference type="EMBL" id="EGG07754.1"/>
    </source>
</evidence>
<dbReference type="eggNOG" id="KOG4166">
    <property type="taxonomic scope" value="Eukaryota"/>
</dbReference>
<feature type="domain" description="Thiamine pyrophosphate enzyme central" evidence="4">
    <location>
        <begin position="1"/>
        <end position="61"/>
    </location>
</feature>
<dbReference type="GO" id="GO:0005948">
    <property type="term" value="C:acetolactate synthase complex"/>
    <property type="evidence" value="ECO:0007669"/>
    <property type="project" value="TreeGrafter"/>
</dbReference>
<dbReference type="GO" id="GO:0030976">
    <property type="term" value="F:thiamine pyrophosphate binding"/>
    <property type="evidence" value="ECO:0007669"/>
    <property type="project" value="InterPro"/>
</dbReference>
<dbReference type="STRING" id="747676.F4RIX8"/>
<evidence type="ECO:0000256" key="1">
    <source>
        <dbReference type="ARBA" id="ARBA00004173"/>
    </source>
</evidence>
<keyword evidence="3" id="KW-0786">Thiamine pyrophosphate</keyword>
<comment type="similarity">
    <text evidence="2">Belongs to the TPP enzyme family.</text>
</comment>
<proteinExistence type="inferred from homology"/>
<sequence length="81" mass="8818">MGMGAFDEEDLKFLHMLGMHGSAYANLAMQDADVIIALGVRFDDQATGRVDAFVPRAALVQSAWVRFNDDHLSSSSSSELL</sequence>
<dbReference type="PANTHER" id="PTHR18968:SF13">
    <property type="entry name" value="ACETOLACTATE SYNTHASE CATALYTIC SUBUNIT, MITOCHONDRIAL"/>
    <property type="match status" value="1"/>
</dbReference>
<dbReference type="HOGENOM" id="CLU_2574354_0_0_1"/>
<dbReference type="InterPro" id="IPR012000">
    <property type="entry name" value="Thiamin_PyroP_enz_cen_dom"/>
</dbReference>
<name>F4RIX8_MELLP</name>
<dbReference type="RefSeq" id="XP_007409086.1">
    <property type="nucleotide sequence ID" value="XM_007409024.1"/>
</dbReference>
<protein>
    <recommendedName>
        <fullName evidence="4">Thiamine pyrophosphate enzyme central domain-containing protein</fullName>
    </recommendedName>
</protein>
<dbReference type="GO" id="GO:0003984">
    <property type="term" value="F:acetolactate synthase activity"/>
    <property type="evidence" value="ECO:0007669"/>
    <property type="project" value="TreeGrafter"/>
</dbReference>